<dbReference type="Pfam" id="PF01979">
    <property type="entry name" value="Amidohydro_1"/>
    <property type="match status" value="2"/>
</dbReference>
<dbReference type="InterPro" id="IPR032466">
    <property type="entry name" value="Metal_Hydrolase"/>
</dbReference>
<dbReference type="PROSITE" id="PS00482">
    <property type="entry name" value="DIHYDROOROTASE_1"/>
    <property type="match status" value="1"/>
</dbReference>
<feature type="region of interest" description="Disordered" evidence="9">
    <location>
        <begin position="867"/>
        <end position="896"/>
    </location>
</feature>
<keyword evidence="8" id="KW-0862">Zinc</keyword>
<dbReference type="Gene3D" id="1.20.900.10">
    <property type="entry name" value="Dbl homology (DH) domain"/>
    <property type="match status" value="1"/>
</dbReference>
<evidence type="ECO:0000259" key="10">
    <source>
        <dbReference type="PROSITE" id="PS50010"/>
    </source>
</evidence>
<evidence type="ECO:0000256" key="8">
    <source>
        <dbReference type="ARBA" id="ARBA00022833"/>
    </source>
</evidence>
<dbReference type="PROSITE" id="PS50010">
    <property type="entry name" value="DH_2"/>
    <property type="match status" value="1"/>
</dbReference>
<evidence type="ECO:0000256" key="7">
    <source>
        <dbReference type="ARBA" id="ARBA00022801"/>
    </source>
</evidence>
<evidence type="ECO:0000256" key="6">
    <source>
        <dbReference type="ARBA" id="ARBA00022723"/>
    </source>
</evidence>
<reference evidence="12" key="1">
    <citation type="submission" date="2020-09" db="EMBL/GenBank/DDBJ databases">
        <title>Comparative genome analyses of four rice-infecting Rhizoctonia solani isolates reveal extensive enrichment of homogalacturonan modification genes.</title>
        <authorList>
            <person name="Lee D.-Y."/>
            <person name="Jeon J."/>
            <person name="Kim K.-T."/>
            <person name="Cheong K."/>
            <person name="Song H."/>
            <person name="Choi G."/>
            <person name="Ko J."/>
            <person name="Opiyo S.O."/>
            <person name="Zuo S."/>
            <person name="Madhav S."/>
            <person name="Lee Y.-H."/>
            <person name="Wang G.-L."/>
        </authorList>
    </citation>
    <scope>NUCLEOTIDE SEQUENCE</scope>
    <source>
        <strain evidence="12">AG1-IA YN-7</strain>
    </source>
</reference>
<gene>
    <name evidence="12" type="ORF">RHS04_09522</name>
</gene>
<evidence type="ECO:0000313" key="12">
    <source>
        <dbReference type="EMBL" id="KAF8666805.1"/>
    </source>
</evidence>
<dbReference type="InterPro" id="IPR011059">
    <property type="entry name" value="Metal-dep_hydrolase_composite"/>
</dbReference>
<comment type="similarity">
    <text evidence="3">Belongs to the metallo-dependent hydrolases superfamily. Allantoinase family.</text>
</comment>
<dbReference type="Pfam" id="PF00621">
    <property type="entry name" value="RhoGEF"/>
    <property type="match status" value="1"/>
</dbReference>
<evidence type="ECO:0000259" key="11">
    <source>
        <dbReference type="PROSITE" id="PS50219"/>
    </source>
</evidence>
<dbReference type="SUPFAM" id="SSF51338">
    <property type="entry name" value="Composite domain of metallo-dependent hydrolases"/>
    <property type="match status" value="1"/>
</dbReference>
<dbReference type="InterPro" id="IPR035899">
    <property type="entry name" value="DBL_dom_sf"/>
</dbReference>
<name>A0A8H7LFH5_9AGAM</name>
<evidence type="ECO:0000256" key="9">
    <source>
        <dbReference type="SAM" id="MobiDB-lite"/>
    </source>
</evidence>
<dbReference type="InterPro" id="IPR000219">
    <property type="entry name" value="DH_dom"/>
</dbReference>
<protein>
    <recommendedName>
        <fullName evidence="5">allantoinase</fullName>
        <ecNumber evidence="5">3.5.2.5</ecNumber>
    </recommendedName>
</protein>
<feature type="compositionally biased region" description="Polar residues" evidence="9">
    <location>
        <begin position="535"/>
        <end position="544"/>
    </location>
</feature>
<evidence type="ECO:0000256" key="2">
    <source>
        <dbReference type="ARBA" id="ARBA00004968"/>
    </source>
</evidence>
<comment type="cofactor">
    <cofactor evidence="1">
        <name>Zn(2+)</name>
        <dbReference type="ChEBI" id="CHEBI:29105"/>
    </cofactor>
</comment>
<sequence>MAPTKVFTSSRVYFPNEGPSPGTIEVDLSTGKITTIQRVKVQKGDSSYAADAEWVDVGDRAIIPGLVDAHVHLNEPGRTSWEGFATGTKAASSGGNTTVVEMPLNSIPPTTTLKNFDVKLEAAKDQCWTDVAYWGGVIPGNQAHLRPLISAGVSGFKLFLIESGVEGQPTVLLFHAELDGPVNDPGKSDPTDYDTFLKSRPESFETDAIKLIVKMLQKYPLLRCHIVHLSAHSAIPIIRHARRELKLPLTVETCFHYLTITSNEIPKGQPQFKCCPPIRGAENQEKLWEALLDGTIDMVVSDHSPCVAELKEIEAGDFMDAWGGISTLGLGLSLLSTAAQKRGIPFERILTWCSTNTALHAGLADRKGGIAVGKDADLAIWDAGAVFNVCRFEVLVCAGPVIDWAGGSNLRAWYTGIRPGNWLQFSRPWAVYATGHGEGLLDDIGVLSRAEMMDNQMHLWSLSTWKLRGCNENTNVLLPSDKFSKARSSSTPRSQTQSAAQSSNNSDRDDREHDEQHYIDHRSRSGRTSPMAGPSSASPTSNGFSEEKRALSPETRASTVTIAGEPPAYHRSTIPREDVTYTFVRTSPSAMVLKSEVTGECIYHISHAVDLWNPFVWITTVRRGGHEDGEIVSEFEMGLARRRARVALRGQDDMLCHLVSPQTSLAVFAPTIFATNSDSTGSLTVTPGGHHREVFDHIITSLLLVERLRQLPDKEAMKNRRTNDALGANTSIAFSASATSEVGTATTGSPISGTLLRIVAEFGVPSNALLTAAQSFWVPSEMNASTSIPQPPYADDTPFEMPYTHFPEPRISMFVSPSAPTSPASTIAFPQPIVSGSVVSSPSSSIYDNGLSSPYGHQDFLSAAHATRPPRRPLPTTPAQTAPPSGWPHPGSANHILHGRGALSEGEIPRTRSMKINLPDPKTLELLKPEEVESGIGLQVFQENKLNRDDRYWHRIVPESAQQKLDKKERARQQEIFEIISSEQLYVCDLEVWLKAYRDPLRTEGIIPSQALDSLIRDIFANIEEIKIHHEVLLKSLFEAQKKNFHQVYSIMDELFDAVSNESFQRSYVKYISNMDTALARHSREKHENPGYAAFVSSDAATARHPYVQRMGFSSFIQRAGRRLGQLKLLVEQLSKSTDLLHPDHQGSIEMVLDMLHRTVMKGQADGQASAEEIALRSFRESLENHPWDFADLGLAHAHRVVKFEGRLTQVYPPSNSTLYVVLLDNYLVFTQLSGHEHKRRLLHKPIPLELLDAELDTGPLRTRIRVTSMLSRTDDMETIRFSIKRNGEEVVQVGAQSKGLAEKWIDQIKEAVLLRKLDVDGNKLLDFSPVSSMTHLLRNQVTILAACSFVLQGTPFIAGATTTGVFVGQKNDYTGSARRSSFLEDTGIPLSSPSDGYISTLCGGVVGNDCMVAFISRGVIRKKLQLLIYDHPSSTLQRLGDPASIPESVTGISFVSGMLFLSGRTCQVITDPVNAPANISTWPVFGPSFIDSFNLKYSCSISRFISALETEPGKILLVYESHGCFVDPSGEPISSHRMIVWSTTPKAATYCKNYIVLFSDQKIEIRRSIDGLPLQIIESPNLTLINPALTYSATEAPLVVSHGQDGIERQLLGELLPTSKIEWDPTST</sequence>
<dbReference type="InterPro" id="IPR017593">
    <property type="entry name" value="Allantoinase"/>
</dbReference>
<dbReference type="Gene3D" id="3.20.20.140">
    <property type="entry name" value="Metal-dependent hydrolases"/>
    <property type="match status" value="1"/>
</dbReference>
<dbReference type="EMBL" id="JACYCC010000398">
    <property type="protein sequence ID" value="KAF8666805.1"/>
    <property type="molecule type" value="Genomic_DNA"/>
</dbReference>
<organism evidence="12 13">
    <name type="scientific">Rhizoctonia solani</name>
    <dbReference type="NCBI Taxonomy" id="456999"/>
    <lineage>
        <taxon>Eukaryota</taxon>
        <taxon>Fungi</taxon>
        <taxon>Dikarya</taxon>
        <taxon>Basidiomycota</taxon>
        <taxon>Agaricomycotina</taxon>
        <taxon>Agaricomycetes</taxon>
        <taxon>Cantharellales</taxon>
        <taxon>Ceratobasidiaceae</taxon>
        <taxon>Rhizoctonia</taxon>
    </lineage>
</organism>
<evidence type="ECO:0000313" key="13">
    <source>
        <dbReference type="Proteomes" id="UP000650582"/>
    </source>
</evidence>
<dbReference type="EC" id="3.5.2.5" evidence="5"/>
<dbReference type="SUPFAM" id="SSF50729">
    <property type="entry name" value="PH domain-like"/>
    <property type="match status" value="1"/>
</dbReference>
<dbReference type="GO" id="GO:0006145">
    <property type="term" value="P:purine nucleobase catabolic process"/>
    <property type="evidence" value="ECO:0007669"/>
    <property type="project" value="TreeGrafter"/>
</dbReference>
<dbReference type="PANTHER" id="PTHR43668:SF2">
    <property type="entry name" value="ALLANTOINASE"/>
    <property type="match status" value="1"/>
</dbReference>
<feature type="domain" description="CNH" evidence="11">
    <location>
        <begin position="1248"/>
        <end position="1593"/>
    </location>
</feature>
<dbReference type="PROSITE" id="PS50219">
    <property type="entry name" value="CNH"/>
    <property type="match status" value="1"/>
</dbReference>
<dbReference type="GO" id="GO:0050897">
    <property type="term" value="F:cobalt ion binding"/>
    <property type="evidence" value="ECO:0007669"/>
    <property type="project" value="InterPro"/>
</dbReference>
<comment type="caution">
    <text evidence="12">The sequence shown here is derived from an EMBL/GenBank/DDBJ whole genome shotgun (WGS) entry which is preliminary data.</text>
</comment>
<dbReference type="NCBIfam" id="TIGR03178">
    <property type="entry name" value="allantoinase"/>
    <property type="match status" value="1"/>
</dbReference>
<accession>A0A8H7LFH5</accession>
<dbReference type="InterPro" id="IPR006680">
    <property type="entry name" value="Amidohydro-rel"/>
</dbReference>
<dbReference type="Proteomes" id="UP000650582">
    <property type="component" value="Unassembled WGS sequence"/>
</dbReference>
<comment type="subunit">
    <text evidence="4">Homotetramer.</text>
</comment>
<dbReference type="InterPro" id="IPR002195">
    <property type="entry name" value="Dihydroorotase_CS"/>
</dbReference>
<evidence type="ECO:0000256" key="5">
    <source>
        <dbReference type="ARBA" id="ARBA00012863"/>
    </source>
</evidence>
<comment type="pathway">
    <text evidence="2">Nitrogen metabolism; (S)-allantoin degradation; allantoate from (S)-allantoin: step 1/1.</text>
</comment>
<feature type="domain" description="DH" evidence="10">
    <location>
        <begin position="971"/>
        <end position="1146"/>
    </location>
</feature>
<dbReference type="Gene3D" id="2.30.29.30">
    <property type="entry name" value="Pleckstrin-homology domain (PH domain)/Phosphotyrosine-binding domain (PTB)"/>
    <property type="match status" value="1"/>
</dbReference>
<dbReference type="GO" id="GO:0000256">
    <property type="term" value="P:allantoin catabolic process"/>
    <property type="evidence" value="ECO:0007669"/>
    <property type="project" value="UniProtKB-UniPathway"/>
</dbReference>
<keyword evidence="7" id="KW-0378">Hydrolase</keyword>
<feature type="region of interest" description="Disordered" evidence="9">
    <location>
        <begin position="483"/>
        <end position="571"/>
    </location>
</feature>
<dbReference type="SMART" id="SM00325">
    <property type="entry name" value="RhoGEF"/>
    <property type="match status" value="1"/>
</dbReference>
<dbReference type="InterPro" id="IPR001180">
    <property type="entry name" value="CNH_dom"/>
</dbReference>
<dbReference type="UniPathway" id="UPA00395">
    <property type="reaction ID" value="UER00653"/>
</dbReference>
<dbReference type="PANTHER" id="PTHR43668">
    <property type="entry name" value="ALLANTOINASE"/>
    <property type="match status" value="1"/>
</dbReference>
<proteinExistence type="inferred from homology"/>
<dbReference type="GO" id="GO:0008270">
    <property type="term" value="F:zinc ion binding"/>
    <property type="evidence" value="ECO:0007669"/>
    <property type="project" value="InterPro"/>
</dbReference>
<dbReference type="GO" id="GO:0004038">
    <property type="term" value="F:allantoinase activity"/>
    <property type="evidence" value="ECO:0007669"/>
    <property type="project" value="UniProtKB-EC"/>
</dbReference>
<dbReference type="GO" id="GO:0005737">
    <property type="term" value="C:cytoplasm"/>
    <property type="evidence" value="ECO:0007669"/>
    <property type="project" value="TreeGrafter"/>
</dbReference>
<dbReference type="SUPFAM" id="SSF48065">
    <property type="entry name" value="DBL homology domain (DH-domain)"/>
    <property type="match status" value="1"/>
</dbReference>
<dbReference type="SUPFAM" id="SSF51556">
    <property type="entry name" value="Metallo-dependent hydrolases"/>
    <property type="match status" value="1"/>
</dbReference>
<feature type="compositionally biased region" description="Low complexity" evidence="9">
    <location>
        <begin position="486"/>
        <end position="505"/>
    </location>
</feature>
<evidence type="ECO:0000256" key="3">
    <source>
        <dbReference type="ARBA" id="ARBA00010368"/>
    </source>
</evidence>
<keyword evidence="6" id="KW-0479">Metal-binding</keyword>
<dbReference type="GO" id="GO:0005085">
    <property type="term" value="F:guanyl-nucleotide exchange factor activity"/>
    <property type="evidence" value="ECO:0007669"/>
    <property type="project" value="InterPro"/>
</dbReference>
<dbReference type="InterPro" id="IPR011993">
    <property type="entry name" value="PH-like_dom_sf"/>
</dbReference>
<evidence type="ECO:0000256" key="1">
    <source>
        <dbReference type="ARBA" id="ARBA00001947"/>
    </source>
</evidence>
<evidence type="ECO:0000256" key="4">
    <source>
        <dbReference type="ARBA" id="ARBA00011881"/>
    </source>
</evidence>
<dbReference type="Pfam" id="PF00780">
    <property type="entry name" value="CNH"/>
    <property type="match status" value="1"/>
</dbReference>
<dbReference type="InterPro" id="IPR050138">
    <property type="entry name" value="DHOase/Allantoinase_Hydrolase"/>
</dbReference>
<feature type="compositionally biased region" description="Basic and acidic residues" evidence="9">
    <location>
        <begin position="506"/>
        <end position="523"/>
    </location>
</feature>